<proteinExistence type="predicted"/>
<name>A0AB73SBW1_9BACI</name>
<dbReference type="AlphaFoldDB" id="A0AB73SBW1"/>
<sequence length="101" mass="12192">MNFFILDEHYEQAKANGISRQRLQERVYRYDWDIERAVTQRIGKKKMDFDRKHGEWMHMAEHNGISRYTFYSRLKCGWSYHLAATKLPGRQGNRYDESGKS</sequence>
<reference evidence="1 2" key="1">
    <citation type="submission" date="2017-09" db="EMBL/GenBank/DDBJ databases">
        <title>Large-scale bioinformatics analysis of Bacillus genomes uncovers conserved roles of natural products in bacterial physiology.</title>
        <authorList>
            <consortium name="Agbiome Team Llc"/>
            <person name="Bleich R.M."/>
            <person name="Kirk G.J."/>
            <person name="Santa Maria K.C."/>
            <person name="Allen S.E."/>
            <person name="Farag S."/>
            <person name="Shank E.A."/>
            <person name="Bowers A."/>
        </authorList>
    </citation>
    <scope>NUCLEOTIDE SEQUENCE [LARGE SCALE GENOMIC DNA]</scope>
    <source>
        <strain evidence="1 2">AFS000414</strain>
    </source>
</reference>
<evidence type="ECO:0000313" key="1">
    <source>
        <dbReference type="EMBL" id="PEK18538.1"/>
    </source>
</evidence>
<organism evidence="1 2">
    <name type="scientific">Bacillus wiedmannii</name>
    <dbReference type="NCBI Taxonomy" id="1890302"/>
    <lineage>
        <taxon>Bacteria</taxon>
        <taxon>Bacillati</taxon>
        <taxon>Bacillota</taxon>
        <taxon>Bacilli</taxon>
        <taxon>Bacillales</taxon>
        <taxon>Bacillaceae</taxon>
        <taxon>Bacillus</taxon>
        <taxon>Bacillus cereus group</taxon>
    </lineage>
</organism>
<dbReference type="RefSeq" id="WP_098058717.1">
    <property type="nucleotide sequence ID" value="NZ_NUFG01000031.1"/>
</dbReference>
<dbReference type="EMBL" id="NUFG01000031">
    <property type="protein sequence ID" value="PEK18538.1"/>
    <property type="molecule type" value="Genomic_DNA"/>
</dbReference>
<protein>
    <submittedName>
        <fullName evidence="1">Uncharacterized protein</fullName>
    </submittedName>
</protein>
<comment type="caution">
    <text evidence="1">The sequence shown here is derived from an EMBL/GenBank/DDBJ whole genome shotgun (WGS) entry which is preliminary data.</text>
</comment>
<evidence type="ECO:0000313" key="2">
    <source>
        <dbReference type="Proteomes" id="UP000220435"/>
    </source>
</evidence>
<gene>
    <name evidence="1" type="ORF">CN694_27125</name>
</gene>
<accession>A0AB73SBW1</accession>
<dbReference type="Proteomes" id="UP000220435">
    <property type="component" value="Unassembled WGS sequence"/>
</dbReference>